<reference evidence="2" key="1">
    <citation type="journal article" date="2019" name="Int. J. Syst. Evol. Microbiol.">
        <title>The Global Catalogue of Microorganisms (GCM) 10K type strain sequencing project: providing services to taxonomists for standard genome sequencing and annotation.</title>
        <authorList>
            <consortium name="The Broad Institute Genomics Platform"/>
            <consortium name="The Broad Institute Genome Sequencing Center for Infectious Disease"/>
            <person name="Wu L."/>
            <person name="Ma J."/>
        </authorList>
    </citation>
    <scope>NUCLEOTIDE SEQUENCE [LARGE SCALE GENOMIC DNA]</scope>
    <source>
        <strain evidence="2">JCM 31696</strain>
    </source>
</reference>
<evidence type="ECO:0000313" key="2">
    <source>
        <dbReference type="Proteomes" id="UP001597083"/>
    </source>
</evidence>
<dbReference type="EMBL" id="JBHTIR010004384">
    <property type="protein sequence ID" value="MFD0857211.1"/>
    <property type="molecule type" value="Genomic_DNA"/>
</dbReference>
<evidence type="ECO:0000313" key="1">
    <source>
        <dbReference type="EMBL" id="MFD0857211.1"/>
    </source>
</evidence>
<sequence>MSAAQHLENLRLALNDADPDLFVRLVRIKGERPYLHVNNPAGAGRFAEDIGIRHAAATQDTDHYVWSWGEEITPVTTPEIAAVRIRRVLAVHRQEA</sequence>
<keyword evidence="2" id="KW-1185">Reference proteome</keyword>
<protein>
    <recommendedName>
        <fullName evidence="3">DUF5753 domain-containing protein</fullName>
    </recommendedName>
</protein>
<evidence type="ECO:0008006" key="3">
    <source>
        <dbReference type="Google" id="ProtNLM"/>
    </source>
</evidence>
<comment type="caution">
    <text evidence="1">The sequence shown here is derived from an EMBL/GenBank/DDBJ whole genome shotgun (WGS) entry which is preliminary data.</text>
</comment>
<organism evidence="1 2">
    <name type="scientific">Actinomadura adrarensis</name>
    <dbReference type="NCBI Taxonomy" id="1819600"/>
    <lineage>
        <taxon>Bacteria</taxon>
        <taxon>Bacillati</taxon>
        <taxon>Actinomycetota</taxon>
        <taxon>Actinomycetes</taxon>
        <taxon>Streptosporangiales</taxon>
        <taxon>Thermomonosporaceae</taxon>
        <taxon>Actinomadura</taxon>
    </lineage>
</organism>
<dbReference type="Proteomes" id="UP001597083">
    <property type="component" value="Unassembled WGS sequence"/>
</dbReference>
<name>A0ABW3CRM6_9ACTN</name>
<gene>
    <name evidence="1" type="ORF">ACFQ07_33720</name>
</gene>
<proteinExistence type="predicted"/>
<accession>A0ABW3CRM6</accession>